<dbReference type="EMBL" id="AAMT01000020">
    <property type="protein sequence ID" value="EAQ11083.1"/>
    <property type="molecule type" value="Genomic_DNA"/>
</dbReference>
<keyword evidence="2" id="KW-1185">Reference proteome</keyword>
<sequence>MELWAVTIQDRRQEFRPTSGEAPFNLDEVFFSRTDARGVIESGNYVFRRVAHYEWDRLLGAPHKIIRHPDMPRAVFWLLWDTIKQGRPIGAYVKNRAEDGLYYWVFAVVMPNGDGYLSARIKPTSPLFRTVEKEYAALREVELTEKIEPEESARRLLARLAEHGFPTYAEFAAHALSEELTARDTGLGRPTDPRMDALRDTMGHAEALKTETEGLIRDFNAMRTVPHNLRVIASRMEPTGGPISTLSKNYGIMSRDMFEWFEAHVLGEDSNFSSIQSSVIQTLLIQGLSRLLNACDLQLTFERRKLGHTDLETEREILRNLVDAYKVEASKAISLVQDEARRILSACDTMERHVLGLSTTRVMCKIEGARLPQSGESLTDIIGQLKVFQDRISTRLDRIMHLGNEIRDRLG</sequence>
<reference evidence="1 2" key="1">
    <citation type="journal article" date="2010" name="J. Bacteriol.">
        <title>Genome sequences of Pelagibaca bermudensis HTCC2601T and Maritimibacter alkaliphilus HTCC2654T, the type strains of two marine Roseobacter genera.</title>
        <authorList>
            <person name="Thrash J.C."/>
            <person name="Cho J.C."/>
            <person name="Ferriera S."/>
            <person name="Johnson J."/>
            <person name="Vergin K.L."/>
            <person name="Giovannoni S.J."/>
        </authorList>
    </citation>
    <scope>NUCLEOTIDE SEQUENCE [LARGE SCALE GENOMIC DNA]</scope>
    <source>
        <strain evidence="1 2">HTCC2654</strain>
    </source>
</reference>
<comment type="caution">
    <text evidence="1">The sequence shown here is derived from an EMBL/GenBank/DDBJ whole genome shotgun (WGS) entry which is preliminary data.</text>
</comment>
<dbReference type="Proteomes" id="UP000002931">
    <property type="component" value="Unassembled WGS sequence"/>
</dbReference>
<dbReference type="eggNOG" id="COG0840">
    <property type="taxonomic scope" value="Bacteria"/>
</dbReference>
<dbReference type="HOGENOM" id="CLU_032045_0_0_5"/>
<evidence type="ECO:0000313" key="1">
    <source>
        <dbReference type="EMBL" id="EAQ11083.1"/>
    </source>
</evidence>
<protein>
    <submittedName>
        <fullName evidence="1">Putative sensory protein</fullName>
    </submittedName>
</protein>
<organism evidence="1 2">
    <name type="scientific">Maritimibacter alkaliphilus HTCC2654</name>
    <dbReference type="NCBI Taxonomy" id="314271"/>
    <lineage>
        <taxon>Bacteria</taxon>
        <taxon>Pseudomonadati</taxon>
        <taxon>Pseudomonadota</taxon>
        <taxon>Alphaproteobacteria</taxon>
        <taxon>Rhodobacterales</taxon>
        <taxon>Roseobacteraceae</taxon>
        <taxon>Maritimibacter</taxon>
    </lineage>
</organism>
<dbReference type="InterPro" id="IPR035965">
    <property type="entry name" value="PAS-like_dom_sf"/>
</dbReference>
<evidence type="ECO:0000313" key="2">
    <source>
        <dbReference type="Proteomes" id="UP000002931"/>
    </source>
</evidence>
<proteinExistence type="predicted"/>
<gene>
    <name evidence="1" type="ORF">RB2654_05345</name>
</gene>
<accession>A3VL33</accession>
<dbReference type="SUPFAM" id="SSF55785">
    <property type="entry name" value="PYP-like sensor domain (PAS domain)"/>
    <property type="match status" value="1"/>
</dbReference>
<dbReference type="STRING" id="314271.RB2654_05345"/>
<dbReference type="Gene3D" id="3.30.450.20">
    <property type="entry name" value="PAS domain"/>
    <property type="match status" value="1"/>
</dbReference>
<dbReference type="AlphaFoldDB" id="A3VL33"/>
<name>A3VL33_9RHOB</name>